<name>A0A1G9FC43_9PROT</name>
<keyword evidence="2" id="KW-1185">Reference proteome</keyword>
<reference evidence="2" key="1">
    <citation type="submission" date="2016-10" db="EMBL/GenBank/DDBJ databases">
        <authorList>
            <person name="Varghese N."/>
            <person name="Submissions S."/>
        </authorList>
    </citation>
    <scope>NUCLEOTIDE SEQUENCE [LARGE SCALE GENOMIC DNA]</scope>
    <source>
        <strain evidence="2">CBMB127</strain>
    </source>
</reference>
<proteinExistence type="predicted"/>
<dbReference type="RefSeq" id="WP_176755303.1">
    <property type="nucleotide sequence ID" value="NZ_FNFX01000007.1"/>
</dbReference>
<organism evidence="1 2">
    <name type="scientific">Methylophilus rhizosphaerae</name>
    <dbReference type="NCBI Taxonomy" id="492660"/>
    <lineage>
        <taxon>Bacteria</taxon>
        <taxon>Pseudomonadati</taxon>
        <taxon>Pseudomonadota</taxon>
        <taxon>Betaproteobacteria</taxon>
        <taxon>Nitrosomonadales</taxon>
        <taxon>Methylophilaceae</taxon>
        <taxon>Methylophilus</taxon>
    </lineage>
</organism>
<dbReference type="EMBL" id="FNFX01000007">
    <property type="protein sequence ID" value="SDK85995.1"/>
    <property type="molecule type" value="Genomic_DNA"/>
</dbReference>
<dbReference type="AlphaFoldDB" id="A0A1G9FC43"/>
<evidence type="ECO:0000313" key="1">
    <source>
        <dbReference type="EMBL" id="SDK85995.1"/>
    </source>
</evidence>
<gene>
    <name evidence="1" type="ORF">SAMN05192566_2691</name>
</gene>
<protein>
    <submittedName>
        <fullName evidence="1">Uncharacterized protein</fullName>
    </submittedName>
</protein>
<sequence>MRNGHYPLPPLRPELQAALDEMSAKGDYFAYAVCRTWDGQAWEVNTRQGGMCFALDGRYLDHDEAMAAGAAWLLEQLDREPTDDEAAYRALWESMGK</sequence>
<dbReference type="Proteomes" id="UP000198629">
    <property type="component" value="Unassembled WGS sequence"/>
</dbReference>
<accession>A0A1G9FC43</accession>
<evidence type="ECO:0000313" key="2">
    <source>
        <dbReference type="Proteomes" id="UP000198629"/>
    </source>
</evidence>
<dbReference type="STRING" id="492660.SAMN05192566_2691"/>